<evidence type="ECO:0000256" key="1">
    <source>
        <dbReference type="PROSITE-ProRule" id="PRU10141"/>
    </source>
</evidence>
<evidence type="ECO:0000313" key="3">
    <source>
        <dbReference type="EMBL" id="KPJ64555.1"/>
    </source>
</evidence>
<dbReference type="InterPro" id="IPR000719">
    <property type="entry name" value="Prot_kinase_dom"/>
</dbReference>
<evidence type="ECO:0000313" key="4">
    <source>
        <dbReference type="Proteomes" id="UP000051861"/>
    </source>
</evidence>
<dbReference type="PROSITE" id="PS50011">
    <property type="entry name" value="PROTEIN_KINASE_DOM"/>
    <property type="match status" value="1"/>
</dbReference>
<sequence>MTLSLEIVILFLRSSEGKAMGIKCPKCQHENPDDTLYCGKCGAQLPSQEKAEVTKTLETPKEELTTGSTFAGRYQIIEELGKGGMGRVYKAHDTNIKEKIALKLIKPEIAKAKKTIERFRNELKTARMIALKMCVGCLI</sequence>
<dbReference type="InterPro" id="IPR011009">
    <property type="entry name" value="Kinase-like_dom_sf"/>
</dbReference>
<dbReference type="SUPFAM" id="SSF56112">
    <property type="entry name" value="Protein kinase-like (PK-like)"/>
    <property type="match status" value="1"/>
</dbReference>
<comment type="caution">
    <text evidence="3">The sequence shown here is derived from an EMBL/GenBank/DDBJ whole genome shotgun (WGS) entry which is preliminary data.</text>
</comment>
<dbReference type="AlphaFoldDB" id="A0A0S7XQT3"/>
<feature type="domain" description="Protein kinase" evidence="2">
    <location>
        <begin position="74"/>
        <end position="139"/>
    </location>
</feature>
<name>A0A0S7XQT3_UNCSA</name>
<dbReference type="Proteomes" id="UP000051861">
    <property type="component" value="Unassembled WGS sequence"/>
</dbReference>
<reference evidence="3 4" key="1">
    <citation type="journal article" date="2015" name="Microbiome">
        <title>Genomic resolution of linkages in carbon, nitrogen, and sulfur cycling among widespread estuary sediment bacteria.</title>
        <authorList>
            <person name="Baker B.J."/>
            <person name="Lazar C.S."/>
            <person name="Teske A.P."/>
            <person name="Dick G.J."/>
        </authorList>
    </citation>
    <scope>NUCLEOTIDE SEQUENCE [LARGE SCALE GENOMIC DNA]</scope>
    <source>
        <strain evidence="3">DG_54_3</strain>
    </source>
</reference>
<dbReference type="Pfam" id="PF13240">
    <property type="entry name" value="Zn_Ribbon_1"/>
    <property type="match status" value="1"/>
</dbReference>
<dbReference type="EMBL" id="LIZX01000176">
    <property type="protein sequence ID" value="KPJ64555.1"/>
    <property type="molecule type" value="Genomic_DNA"/>
</dbReference>
<accession>A0A0S7XQT3</accession>
<feature type="binding site" evidence="1">
    <location>
        <position position="103"/>
    </location>
    <ligand>
        <name>ATP</name>
        <dbReference type="ChEBI" id="CHEBI:30616"/>
    </ligand>
</feature>
<gene>
    <name evidence="3" type="ORF">AMJ44_12615</name>
</gene>
<dbReference type="InterPro" id="IPR017441">
    <property type="entry name" value="Protein_kinase_ATP_BS"/>
</dbReference>
<organism evidence="3 4">
    <name type="scientific">candidate division WOR-1 bacterium DG_54_3</name>
    <dbReference type="NCBI Taxonomy" id="1703775"/>
    <lineage>
        <taxon>Bacteria</taxon>
        <taxon>Bacillati</taxon>
        <taxon>Saganbacteria</taxon>
    </lineage>
</organism>
<dbReference type="GO" id="GO:0005524">
    <property type="term" value="F:ATP binding"/>
    <property type="evidence" value="ECO:0007669"/>
    <property type="project" value="UniProtKB-UniRule"/>
</dbReference>
<dbReference type="Gene3D" id="3.30.200.20">
    <property type="entry name" value="Phosphorylase Kinase, domain 1"/>
    <property type="match status" value="1"/>
</dbReference>
<evidence type="ECO:0000259" key="2">
    <source>
        <dbReference type="PROSITE" id="PS50011"/>
    </source>
</evidence>
<proteinExistence type="predicted"/>
<keyword evidence="1" id="KW-0547">Nucleotide-binding</keyword>
<dbReference type="GO" id="GO:0004672">
    <property type="term" value="F:protein kinase activity"/>
    <property type="evidence" value="ECO:0007669"/>
    <property type="project" value="InterPro"/>
</dbReference>
<protein>
    <recommendedName>
        <fullName evidence="2">Protein kinase domain-containing protein</fullName>
    </recommendedName>
</protein>
<keyword evidence="1" id="KW-0067">ATP-binding</keyword>
<dbReference type="InterPro" id="IPR026870">
    <property type="entry name" value="Zinc_ribbon_dom"/>
</dbReference>
<dbReference type="PROSITE" id="PS00107">
    <property type="entry name" value="PROTEIN_KINASE_ATP"/>
    <property type="match status" value="1"/>
</dbReference>